<dbReference type="PANTHER" id="PTHR30270">
    <property type="entry name" value="THIAMINE-MONOPHOSPHATE KINASE"/>
    <property type="match status" value="1"/>
</dbReference>
<proteinExistence type="predicted"/>
<feature type="domain" description="PurM-like C-terminal" evidence="2">
    <location>
        <begin position="158"/>
        <end position="246"/>
    </location>
</feature>
<evidence type="ECO:0008006" key="5">
    <source>
        <dbReference type="Google" id="ProtNLM"/>
    </source>
</evidence>
<dbReference type="Pfam" id="PF02769">
    <property type="entry name" value="AIRS_C"/>
    <property type="match status" value="1"/>
</dbReference>
<feature type="domain" description="PurM-like N-terminal" evidence="1">
    <location>
        <begin position="42"/>
        <end position="146"/>
    </location>
</feature>
<organism evidence="3 4">
    <name type="scientific">Candidatus Schekmanbacteria bacterium RBG_16_38_10</name>
    <dbReference type="NCBI Taxonomy" id="1817879"/>
    <lineage>
        <taxon>Bacteria</taxon>
        <taxon>Candidatus Schekmaniibacteriota</taxon>
    </lineage>
</organism>
<dbReference type="GO" id="GO:0009228">
    <property type="term" value="P:thiamine biosynthetic process"/>
    <property type="evidence" value="ECO:0007669"/>
    <property type="project" value="InterPro"/>
</dbReference>
<sequence length="247" mass="26431">MLKKLIEEIRNFEGIKRKSNIKIAIDILKNVQNFGKVVVGIGDDAAVLRSNEGYLLFSVDGVLPALVREEPYAAGKASVMVNVNDIYAMGGRPLAMVNVIASRNTEKISEILKGIVKGCEKFRVPMVGGHIHPDAQEDSLVVSIVGTAKNLLLSSNAKPGDKLIFAVDLDGRAGCKTVKSWDSTSGKTSETVLERLEIFCDIAENGLCEAAKDVSMGGILGTIGMLLESSGQGADIFLDDIPKPDEL</sequence>
<name>A0A1F7RRP1_9BACT</name>
<evidence type="ECO:0000259" key="1">
    <source>
        <dbReference type="Pfam" id="PF00586"/>
    </source>
</evidence>
<dbReference type="InterPro" id="IPR016188">
    <property type="entry name" value="PurM-like_N"/>
</dbReference>
<dbReference type="Gene3D" id="3.90.650.10">
    <property type="entry name" value="PurM-like C-terminal domain"/>
    <property type="match status" value="1"/>
</dbReference>
<dbReference type="Gene3D" id="3.30.1330.10">
    <property type="entry name" value="PurM-like, N-terminal domain"/>
    <property type="match status" value="1"/>
</dbReference>
<protein>
    <recommendedName>
        <fullName evidence="5">Methanogenesis marker 2 protein</fullName>
    </recommendedName>
</protein>
<evidence type="ECO:0000313" key="3">
    <source>
        <dbReference type="EMBL" id="OGL44209.1"/>
    </source>
</evidence>
<dbReference type="EMBL" id="MGDE01000193">
    <property type="protein sequence ID" value="OGL44209.1"/>
    <property type="molecule type" value="Genomic_DNA"/>
</dbReference>
<dbReference type="Pfam" id="PF00586">
    <property type="entry name" value="AIRS"/>
    <property type="match status" value="1"/>
</dbReference>
<comment type="caution">
    <text evidence="3">The sequence shown here is derived from an EMBL/GenBank/DDBJ whole genome shotgun (WGS) entry which is preliminary data.</text>
</comment>
<reference evidence="3 4" key="1">
    <citation type="journal article" date="2016" name="Nat. Commun.">
        <title>Thousands of microbial genomes shed light on interconnected biogeochemical processes in an aquifer system.</title>
        <authorList>
            <person name="Anantharaman K."/>
            <person name="Brown C.T."/>
            <person name="Hug L.A."/>
            <person name="Sharon I."/>
            <person name="Castelle C.J."/>
            <person name="Probst A.J."/>
            <person name="Thomas B.C."/>
            <person name="Singh A."/>
            <person name="Wilkins M.J."/>
            <person name="Karaoz U."/>
            <person name="Brodie E.L."/>
            <person name="Williams K.H."/>
            <person name="Hubbard S.S."/>
            <person name="Banfield J.F."/>
        </authorList>
    </citation>
    <scope>NUCLEOTIDE SEQUENCE [LARGE SCALE GENOMIC DNA]</scope>
</reference>
<dbReference type="Proteomes" id="UP000178797">
    <property type="component" value="Unassembled WGS sequence"/>
</dbReference>
<dbReference type="InterPro" id="IPR010918">
    <property type="entry name" value="PurM-like_C_dom"/>
</dbReference>
<evidence type="ECO:0000313" key="4">
    <source>
        <dbReference type="Proteomes" id="UP000178797"/>
    </source>
</evidence>
<dbReference type="AlphaFoldDB" id="A0A1F7RRP1"/>
<dbReference type="SUPFAM" id="SSF55326">
    <property type="entry name" value="PurM N-terminal domain-like"/>
    <property type="match status" value="1"/>
</dbReference>
<dbReference type="InterPro" id="IPR006283">
    <property type="entry name" value="ThiL-like"/>
</dbReference>
<gene>
    <name evidence="3" type="ORF">A2W05_00145</name>
</gene>
<dbReference type="InterPro" id="IPR036921">
    <property type="entry name" value="PurM-like_N_sf"/>
</dbReference>
<accession>A0A1F7RRP1</accession>
<dbReference type="SUPFAM" id="SSF56042">
    <property type="entry name" value="PurM C-terminal domain-like"/>
    <property type="match status" value="1"/>
</dbReference>
<feature type="non-terminal residue" evidence="3">
    <location>
        <position position="247"/>
    </location>
</feature>
<dbReference type="InterPro" id="IPR036676">
    <property type="entry name" value="PurM-like_C_sf"/>
</dbReference>
<dbReference type="GO" id="GO:0009030">
    <property type="term" value="F:thiamine-phosphate kinase activity"/>
    <property type="evidence" value="ECO:0007669"/>
    <property type="project" value="InterPro"/>
</dbReference>
<dbReference type="PANTHER" id="PTHR30270:SF0">
    <property type="entry name" value="THIAMINE-MONOPHOSPHATE KINASE"/>
    <property type="match status" value="1"/>
</dbReference>
<evidence type="ECO:0000259" key="2">
    <source>
        <dbReference type="Pfam" id="PF02769"/>
    </source>
</evidence>